<name>N9E1B2_9GAMM</name>
<evidence type="ECO:0000313" key="1">
    <source>
        <dbReference type="EMBL" id="ENW04263.1"/>
    </source>
</evidence>
<evidence type="ECO:0000313" key="2">
    <source>
        <dbReference type="Proteomes" id="UP000018417"/>
    </source>
</evidence>
<dbReference type="AlphaFoldDB" id="N9E1B2"/>
<protein>
    <submittedName>
        <fullName evidence="1">Uncharacterized protein</fullName>
    </submittedName>
</protein>
<gene>
    <name evidence="1" type="ORF">F934_02308</name>
</gene>
<dbReference type="Proteomes" id="UP000018417">
    <property type="component" value="Unassembled WGS sequence"/>
</dbReference>
<organism evidence="1 2">
    <name type="scientific">Acinetobacter beijerinckii ANC 3835</name>
    <dbReference type="NCBI Taxonomy" id="1217649"/>
    <lineage>
        <taxon>Bacteria</taxon>
        <taxon>Pseudomonadati</taxon>
        <taxon>Pseudomonadota</taxon>
        <taxon>Gammaproteobacteria</taxon>
        <taxon>Moraxellales</taxon>
        <taxon>Moraxellaceae</taxon>
        <taxon>Acinetobacter</taxon>
    </lineage>
</organism>
<dbReference type="PATRIC" id="fig|1217649.3.peg.2242"/>
<comment type="caution">
    <text evidence="1">The sequence shown here is derived from an EMBL/GenBank/DDBJ whole genome shotgun (WGS) entry which is preliminary data.</text>
</comment>
<reference evidence="1 2" key="1">
    <citation type="submission" date="2013-02" db="EMBL/GenBank/DDBJ databases">
        <title>The Genome Sequence of Acinetobacter beijerinckii ANC 3835.</title>
        <authorList>
            <consortium name="The Broad Institute Genome Sequencing Platform"/>
            <consortium name="The Broad Institute Genome Sequencing Center for Infectious Disease"/>
            <person name="Cerqueira G."/>
            <person name="Feldgarden M."/>
            <person name="Courvalin P."/>
            <person name="Perichon B."/>
            <person name="Grillot-Courvalin C."/>
            <person name="Clermont D."/>
            <person name="Rocha E."/>
            <person name="Yoon E.-J."/>
            <person name="Nemec A."/>
            <person name="Walker B."/>
            <person name="Young S.K."/>
            <person name="Zeng Q."/>
            <person name="Gargeya S."/>
            <person name="Fitzgerald M."/>
            <person name="Haas B."/>
            <person name="Abouelleil A."/>
            <person name="Alvarado L."/>
            <person name="Arachchi H.M."/>
            <person name="Berlin A.M."/>
            <person name="Chapman S.B."/>
            <person name="Dewar J."/>
            <person name="Goldberg J."/>
            <person name="Griggs A."/>
            <person name="Gujja S."/>
            <person name="Hansen M."/>
            <person name="Howarth C."/>
            <person name="Imamovic A."/>
            <person name="Larimer J."/>
            <person name="McCowan C."/>
            <person name="Murphy C."/>
            <person name="Neiman D."/>
            <person name="Pearson M."/>
            <person name="Priest M."/>
            <person name="Roberts A."/>
            <person name="Saif S."/>
            <person name="Shea T."/>
            <person name="Sisk P."/>
            <person name="Sykes S."/>
            <person name="Wortman J."/>
            <person name="Nusbaum C."/>
            <person name="Birren B."/>
        </authorList>
    </citation>
    <scope>NUCLEOTIDE SEQUENCE [LARGE SCALE GENOMIC DNA]</scope>
    <source>
        <strain evidence="1 2">ANC 3835</strain>
    </source>
</reference>
<sequence>MGSESKVEERVKDFLNIYDVIVKFECVDDLRDDIRKALRVLITSQYNNLCFIHQSEQRIPKDNLDDLWLPQDLYIQLKDQMIENICSRTSPHPEFFEVKKDVLNALDSYKELYLIYKKLQY</sequence>
<proteinExistence type="predicted"/>
<dbReference type="RefSeq" id="WP_005054960.1">
    <property type="nucleotide sequence ID" value="NZ_KB849759.1"/>
</dbReference>
<dbReference type="HOGENOM" id="CLU_2033027_0_0_6"/>
<dbReference type="EMBL" id="APQK01000013">
    <property type="protein sequence ID" value="ENW04263.1"/>
    <property type="molecule type" value="Genomic_DNA"/>
</dbReference>
<accession>N9E1B2</accession>